<keyword evidence="3" id="KW-1185">Reference proteome</keyword>
<protein>
    <recommendedName>
        <fullName evidence="1">Aldehyde dehydrogenase domain-containing protein</fullName>
    </recommendedName>
</protein>
<feature type="domain" description="Aldehyde dehydrogenase" evidence="1">
    <location>
        <begin position="10"/>
        <end position="54"/>
    </location>
</feature>
<dbReference type="Pfam" id="PF00171">
    <property type="entry name" value="Aldedh"/>
    <property type="match status" value="1"/>
</dbReference>
<dbReference type="InterPro" id="IPR016161">
    <property type="entry name" value="Ald_DH/histidinol_DH"/>
</dbReference>
<dbReference type="Gene3D" id="3.40.309.10">
    <property type="entry name" value="Aldehyde Dehydrogenase, Chain A, domain 2"/>
    <property type="match status" value="1"/>
</dbReference>
<gene>
    <name evidence="2" type="ORF">GCM10009680_55650</name>
</gene>
<evidence type="ECO:0000313" key="3">
    <source>
        <dbReference type="Proteomes" id="UP001499947"/>
    </source>
</evidence>
<dbReference type="Proteomes" id="UP001499947">
    <property type="component" value="Unassembled WGS sequence"/>
</dbReference>
<sequence>MRTLCGPNSSAIRIGDPASSETTMGSLITTAEAERVERAIAQAGAAGARVLTGG</sequence>
<comment type="caution">
    <text evidence="2">The sequence shown here is derived from an EMBL/GenBank/DDBJ whole genome shotgun (WGS) entry which is preliminary data.</text>
</comment>
<name>A0ABN2IMT0_9ACTN</name>
<dbReference type="InterPro" id="IPR016163">
    <property type="entry name" value="Ald_DH_C"/>
</dbReference>
<dbReference type="InterPro" id="IPR015590">
    <property type="entry name" value="Aldehyde_DH_dom"/>
</dbReference>
<organism evidence="2 3">
    <name type="scientific">Streptomyces yatensis</name>
    <dbReference type="NCBI Taxonomy" id="155177"/>
    <lineage>
        <taxon>Bacteria</taxon>
        <taxon>Bacillati</taxon>
        <taxon>Actinomycetota</taxon>
        <taxon>Actinomycetes</taxon>
        <taxon>Kitasatosporales</taxon>
        <taxon>Streptomycetaceae</taxon>
        <taxon>Streptomyces</taxon>
        <taxon>Streptomyces violaceusniger group</taxon>
    </lineage>
</organism>
<dbReference type="SUPFAM" id="SSF53720">
    <property type="entry name" value="ALDH-like"/>
    <property type="match status" value="1"/>
</dbReference>
<reference evidence="2 3" key="1">
    <citation type="journal article" date="2019" name="Int. J. Syst. Evol. Microbiol.">
        <title>The Global Catalogue of Microorganisms (GCM) 10K type strain sequencing project: providing services to taxonomists for standard genome sequencing and annotation.</title>
        <authorList>
            <consortium name="The Broad Institute Genomics Platform"/>
            <consortium name="The Broad Institute Genome Sequencing Center for Infectious Disease"/>
            <person name="Wu L."/>
            <person name="Ma J."/>
        </authorList>
    </citation>
    <scope>NUCLEOTIDE SEQUENCE [LARGE SCALE GENOMIC DNA]</scope>
    <source>
        <strain evidence="2 3">JCM 13244</strain>
    </source>
</reference>
<evidence type="ECO:0000313" key="2">
    <source>
        <dbReference type="EMBL" id="GAA1707727.1"/>
    </source>
</evidence>
<accession>A0ABN2IMT0</accession>
<proteinExistence type="predicted"/>
<evidence type="ECO:0000259" key="1">
    <source>
        <dbReference type="Pfam" id="PF00171"/>
    </source>
</evidence>
<dbReference type="EMBL" id="BAAALR010000063">
    <property type="protein sequence ID" value="GAA1707727.1"/>
    <property type="molecule type" value="Genomic_DNA"/>
</dbReference>